<dbReference type="Proteomes" id="UP001221898">
    <property type="component" value="Unassembled WGS sequence"/>
</dbReference>
<reference evidence="1" key="1">
    <citation type="journal article" date="2023" name="Science">
        <title>Genome structures resolve the early diversification of teleost fishes.</title>
        <authorList>
            <person name="Parey E."/>
            <person name="Louis A."/>
            <person name="Montfort J."/>
            <person name="Bouchez O."/>
            <person name="Roques C."/>
            <person name="Iampietro C."/>
            <person name="Lluch J."/>
            <person name="Castinel A."/>
            <person name="Donnadieu C."/>
            <person name="Desvignes T."/>
            <person name="Floi Bucao C."/>
            <person name="Jouanno E."/>
            <person name="Wen M."/>
            <person name="Mejri S."/>
            <person name="Dirks R."/>
            <person name="Jansen H."/>
            <person name="Henkel C."/>
            <person name="Chen W.J."/>
            <person name="Zahm M."/>
            <person name="Cabau C."/>
            <person name="Klopp C."/>
            <person name="Thompson A.W."/>
            <person name="Robinson-Rechavi M."/>
            <person name="Braasch I."/>
            <person name="Lecointre G."/>
            <person name="Bobe J."/>
            <person name="Postlethwait J.H."/>
            <person name="Berthelot C."/>
            <person name="Roest Crollius H."/>
            <person name="Guiguen Y."/>
        </authorList>
    </citation>
    <scope>NUCLEOTIDE SEQUENCE</scope>
    <source>
        <strain evidence="1">NC1722</strain>
    </source>
</reference>
<dbReference type="EMBL" id="JAINUG010000216">
    <property type="protein sequence ID" value="KAJ8387194.1"/>
    <property type="molecule type" value="Genomic_DNA"/>
</dbReference>
<gene>
    <name evidence="1" type="ORF">AAFF_G00160060</name>
</gene>
<evidence type="ECO:0000313" key="1">
    <source>
        <dbReference type="EMBL" id="KAJ8387194.1"/>
    </source>
</evidence>
<dbReference type="AlphaFoldDB" id="A0AAD7W8V4"/>
<accession>A0AAD7W8V4</accession>
<sequence>MHHRCYLEDLAESQTQKCCQRERIEKTVRGTLHCQTNTGRVTLILTWQHLSSHQHLSSLNNNDCFSTP</sequence>
<keyword evidence="2" id="KW-1185">Reference proteome</keyword>
<comment type="caution">
    <text evidence="1">The sequence shown here is derived from an EMBL/GenBank/DDBJ whole genome shotgun (WGS) entry which is preliminary data.</text>
</comment>
<evidence type="ECO:0000313" key="2">
    <source>
        <dbReference type="Proteomes" id="UP001221898"/>
    </source>
</evidence>
<protein>
    <submittedName>
        <fullName evidence="1">Uncharacterized protein</fullName>
    </submittedName>
</protein>
<proteinExistence type="predicted"/>
<organism evidence="1 2">
    <name type="scientific">Aldrovandia affinis</name>
    <dbReference type="NCBI Taxonomy" id="143900"/>
    <lineage>
        <taxon>Eukaryota</taxon>
        <taxon>Metazoa</taxon>
        <taxon>Chordata</taxon>
        <taxon>Craniata</taxon>
        <taxon>Vertebrata</taxon>
        <taxon>Euteleostomi</taxon>
        <taxon>Actinopterygii</taxon>
        <taxon>Neopterygii</taxon>
        <taxon>Teleostei</taxon>
        <taxon>Notacanthiformes</taxon>
        <taxon>Halosauridae</taxon>
        <taxon>Aldrovandia</taxon>
    </lineage>
</organism>
<name>A0AAD7W8V4_9TELE</name>